<reference evidence="1" key="1">
    <citation type="submission" date="2014-12" db="EMBL/GenBank/DDBJ databases">
        <title>Insight into the proteome of Arion vulgaris.</title>
        <authorList>
            <person name="Aradska J."/>
            <person name="Bulat T."/>
            <person name="Smidak R."/>
            <person name="Sarate P."/>
            <person name="Gangsoo J."/>
            <person name="Sialana F."/>
            <person name="Bilban M."/>
            <person name="Lubec G."/>
        </authorList>
    </citation>
    <scope>NUCLEOTIDE SEQUENCE</scope>
    <source>
        <tissue evidence="1">Skin</tissue>
    </source>
</reference>
<evidence type="ECO:0000313" key="1">
    <source>
        <dbReference type="EMBL" id="CEK50953.1"/>
    </source>
</evidence>
<accession>A0A0B6Y4G3</accession>
<dbReference type="EMBL" id="HACG01004088">
    <property type="protein sequence ID" value="CEK50953.1"/>
    <property type="molecule type" value="Transcribed_RNA"/>
</dbReference>
<proteinExistence type="predicted"/>
<gene>
    <name evidence="1" type="primary">ORF12081</name>
</gene>
<organism evidence="1">
    <name type="scientific">Arion vulgaris</name>
    <dbReference type="NCBI Taxonomy" id="1028688"/>
    <lineage>
        <taxon>Eukaryota</taxon>
        <taxon>Metazoa</taxon>
        <taxon>Spiralia</taxon>
        <taxon>Lophotrochozoa</taxon>
        <taxon>Mollusca</taxon>
        <taxon>Gastropoda</taxon>
        <taxon>Heterobranchia</taxon>
        <taxon>Euthyneura</taxon>
        <taxon>Panpulmonata</taxon>
        <taxon>Eupulmonata</taxon>
        <taxon>Stylommatophora</taxon>
        <taxon>Helicina</taxon>
        <taxon>Arionoidea</taxon>
        <taxon>Arionidae</taxon>
        <taxon>Arion</taxon>
    </lineage>
</organism>
<dbReference type="AlphaFoldDB" id="A0A0B6Y4G3"/>
<protein>
    <submittedName>
        <fullName evidence="1">Uncharacterized protein</fullName>
    </submittedName>
</protein>
<sequence length="91" mass="10494">QKKDHPTILFSESSFLYRISLRIHQYPSVTVTLDFERGECLCWEYKYIPTPLCLLLNHFRSMPSASAIAHERHYFCSSVLCAGPAILSCRV</sequence>
<feature type="non-terminal residue" evidence="1">
    <location>
        <position position="1"/>
    </location>
</feature>
<name>A0A0B6Y4G3_9EUPU</name>